<dbReference type="AlphaFoldDB" id="A0A061AJT1"/>
<dbReference type="EMBL" id="LK052938">
    <property type="protein sequence ID" value="CDR37842.1"/>
    <property type="molecule type" value="Genomic_DNA"/>
</dbReference>
<dbReference type="OrthoDB" id="2519255at2759"/>
<proteinExistence type="predicted"/>
<accession>A0A061AJT1</accession>
<name>A0A061AJT1_RHOTO</name>
<protein>
    <submittedName>
        <fullName evidence="1">RHTO0S03e00232g1_1</fullName>
    </submittedName>
</protein>
<reference evidence="1" key="1">
    <citation type="journal article" date="2014" name="Genome Announc.">
        <title>Draft genome sequence of Rhodosporidium toruloides CECT1137, an oleaginous yeast of biotechnological interest.</title>
        <authorList>
            <person name="Morin N."/>
            <person name="Calcas X."/>
            <person name="Devillers H."/>
            <person name="Durrens P."/>
            <person name="Sherman D.J."/>
            <person name="Nicaud J.-M."/>
            <person name="Neuveglise C."/>
        </authorList>
    </citation>
    <scope>NUCLEOTIDE SEQUENCE</scope>
    <source>
        <strain evidence="1">CECT1137</strain>
    </source>
</reference>
<sequence length="254" mass="28716">MSGPPDQCSVCESTSIQACSGCRTAVARFCDEKCQKTYFCRLARVTPNPPPFSFPPLTTEEAAFFLPRSTDLQVPYTRSWRTEETHSWIDLFVENGWWPHDGADAMSMCLAELQKPPLTCAIPEPGRSLALMELKGLYGVHHSMLATFAASPWTLAGGDCSSVIRQLYRYYRHKGEEPPDDLIARISPLLHQDVIFHTIAVDQWISPEMERLAARRMADWVEQFEEEEGFKECLRFLTQVCTRTASGVEQCVVS</sequence>
<organism evidence="1">
    <name type="scientific">Rhodotorula toruloides</name>
    <name type="common">Yeast</name>
    <name type="synonym">Rhodosporidium toruloides</name>
    <dbReference type="NCBI Taxonomy" id="5286"/>
    <lineage>
        <taxon>Eukaryota</taxon>
        <taxon>Fungi</taxon>
        <taxon>Dikarya</taxon>
        <taxon>Basidiomycota</taxon>
        <taxon>Pucciniomycotina</taxon>
        <taxon>Microbotryomycetes</taxon>
        <taxon>Sporidiobolales</taxon>
        <taxon>Sporidiobolaceae</taxon>
        <taxon>Rhodotorula</taxon>
    </lineage>
</organism>
<evidence type="ECO:0000313" key="1">
    <source>
        <dbReference type="EMBL" id="CDR37842.1"/>
    </source>
</evidence>
<gene>
    <name evidence="1" type="ORF">RHTO0S_03e00232g</name>
</gene>